<dbReference type="EMBL" id="QSRK01000004">
    <property type="protein sequence ID" value="RGL16306.1"/>
    <property type="molecule type" value="Genomic_DNA"/>
</dbReference>
<dbReference type="InterPro" id="IPR002901">
    <property type="entry name" value="MGlyc_endo_b_GlcNAc-like_dom"/>
</dbReference>
<dbReference type="Proteomes" id="UP000260795">
    <property type="component" value="Unassembled WGS sequence"/>
</dbReference>
<dbReference type="SUPFAM" id="SSF51261">
    <property type="entry name" value="Duplicated hybrid motif"/>
    <property type="match status" value="1"/>
</dbReference>
<comment type="caution">
    <text evidence="3">The sequence shown here is derived from an EMBL/GenBank/DDBJ whole genome shotgun (WGS) entry which is preliminary data.</text>
</comment>
<organism evidence="3 4">
    <name type="scientific">Bacteroides uniformis</name>
    <dbReference type="NCBI Taxonomy" id="820"/>
    <lineage>
        <taxon>Bacteria</taxon>
        <taxon>Pseudomonadati</taxon>
        <taxon>Bacteroidota</taxon>
        <taxon>Bacteroidia</taxon>
        <taxon>Bacteroidales</taxon>
        <taxon>Bacteroidaceae</taxon>
        <taxon>Bacteroides</taxon>
    </lineage>
</organism>
<dbReference type="CDD" id="cd12797">
    <property type="entry name" value="M23_peptidase"/>
    <property type="match status" value="1"/>
</dbReference>
<dbReference type="Pfam" id="PF01551">
    <property type="entry name" value="Peptidase_M23"/>
    <property type="match status" value="1"/>
</dbReference>
<sequence>MATSASRQNYIAANAEAAMEQMRKYGIPASITLAQGIIESASGQSTLAQTANNHFGVKGTFNGAYVLANDDKPNEKFKKYDNVAQSYEDHSKVLMSSRYQKHTNGLAQDDYKGWTQAIQEGGYATASNYVATIVSVIESNNLQQYDRMVMEQVKKGGRYSMPLDRKDMLLITSPYGKREDPINKGQTQIHHGIDLRAQNNSILATENGGKVIDVNHSTNSGGGKSLTIEYSSEDGTKTRVQYMHLSQIDVKVGDAVGAGQKLGVTGNTGTQSIGEHLHFGVIHVDKEGKQQWVNPAAYLAEISTKGNLTQQVNLKNGADALARYQSGTTVTTPSGQQPQEEEQTPDNWMKMLMASEGVGTGEGGGLFESIIQLFMTLMMLAMNMEKKSKEEKMEAITDAVLNKKIDISSLTPNLRSAELSIKANGAAVLTTNDGKNEYHTELTEQQTQQFSQILHSELDDAAKRQRVGNFISAISFSQQAALNYEQITSEQQSQEQQLQRK</sequence>
<dbReference type="AlphaFoldDB" id="A0A3E4R7R0"/>
<feature type="domain" description="Mannosyl-glycoprotein endo-beta-N-acetylglucosamidase-like" evidence="2">
    <location>
        <begin position="1"/>
        <end position="146"/>
    </location>
</feature>
<dbReference type="Gene3D" id="1.10.530.10">
    <property type="match status" value="1"/>
</dbReference>
<dbReference type="Gene3D" id="2.70.70.10">
    <property type="entry name" value="Glucose Permease (Domain IIA)"/>
    <property type="match status" value="1"/>
</dbReference>
<evidence type="ECO:0000259" key="2">
    <source>
        <dbReference type="SMART" id="SM00047"/>
    </source>
</evidence>
<dbReference type="InterPro" id="IPR016047">
    <property type="entry name" value="M23ase_b-sheet_dom"/>
</dbReference>
<dbReference type="RefSeq" id="WP_117680701.1">
    <property type="nucleotide sequence ID" value="NZ_QSRK01000004.1"/>
</dbReference>
<proteinExistence type="predicted"/>
<accession>A0A3E4R7R0</accession>
<gene>
    <name evidence="3" type="ORF">DXC80_03820</name>
</gene>
<evidence type="ECO:0000256" key="1">
    <source>
        <dbReference type="ARBA" id="ARBA00022801"/>
    </source>
</evidence>
<dbReference type="InterPro" id="IPR011055">
    <property type="entry name" value="Dup_hybrid_motif"/>
</dbReference>
<reference evidence="3 4" key="1">
    <citation type="submission" date="2018-08" db="EMBL/GenBank/DDBJ databases">
        <title>A genome reference for cultivated species of the human gut microbiota.</title>
        <authorList>
            <person name="Zou Y."/>
            <person name="Xue W."/>
            <person name="Luo G."/>
        </authorList>
    </citation>
    <scope>NUCLEOTIDE SEQUENCE [LARGE SCALE GENOMIC DNA]</scope>
    <source>
        <strain evidence="3 4">TF08-13</strain>
    </source>
</reference>
<dbReference type="SMART" id="SM00047">
    <property type="entry name" value="LYZ2"/>
    <property type="match status" value="1"/>
</dbReference>
<protein>
    <submittedName>
        <fullName evidence="3">Glucosaminidase</fullName>
    </submittedName>
</protein>
<keyword evidence="1" id="KW-0378">Hydrolase</keyword>
<dbReference type="PANTHER" id="PTHR33308:SF9">
    <property type="entry name" value="PEPTIDOGLYCAN HYDROLASE FLGJ"/>
    <property type="match status" value="1"/>
</dbReference>
<evidence type="ECO:0000313" key="4">
    <source>
        <dbReference type="Proteomes" id="UP000260795"/>
    </source>
</evidence>
<dbReference type="GO" id="GO:0004040">
    <property type="term" value="F:amidase activity"/>
    <property type="evidence" value="ECO:0007669"/>
    <property type="project" value="InterPro"/>
</dbReference>
<dbReference type="InterPro" id="IPR051056">
    <property type="entry name" value="Glycosyl_Hydrolase_73"/>
</dbReference>
<dbReference type="Pfam" id="PF01832">
    <property type="entry name" value="Glucosaminidase"/>
    <property type="match status" value="1"/>
</dbReference>
<name>A0A3E4R7R0_BACUN</name>
<dbReference type="PANTHER" id="PTHR33308">
    <property type="entry name" value="PEPTIDOGLYCAN HYDROLASE FLGJ"/>
    <property type="match status" value="1"/>
</dbReference>
<evidence type="ECO:0000313" key="3">
    <source>
        <dbReference type="EMBL" id="RGL16306.1"/>
    </source>
</evidence>